<feature type="compositionally biased region" description="Basic and acidic residues" evidence="1">
    <location>
        <begin position="54"/>
        <end position="65"/>
    </location>
</feature>
<feature type="compositionally biased region" description="Acidic residues" evidence="1">
    <location>
        <begin position="167"/>
        <end position="178"/>
    </location>
</feature>
<dbReference type="OrthoDB" id="200660at2759"/>
<proteinExistence type="predicted"/>
<sequence length="456" mass="49550">MTPEELLTEDKDELLGLLTVSSAPSNPLLFSLPVEGEGKISEGSVSEVSPQETSKIRQDDCRGQDGTHPSITSTSAISNGGSLSDNVKPQDNPASSEQKPELSSSDGQAKIDQLISVDKELSESVTTETEKLFDGHKIDSSRETGFGVTEHPNVVKVNGSLVASEELSTETDDVDNDQQIETGKKNADGSSKPVDTKPSVFKRRGRPPKSQENKQGSDIKSGKVDPVCDSRRRSTRRLIKDEARPLSTIVDGESVKKQQIDKDTDEDTGLKEMMSTTKLGNTKGQQEDNGVSKRKCLQEAEDSPPSKKNKMLDENLVGSRIKVWWPDDKMSPMMMVMLSYYYFGRENGNSLMRPSGRRGQGSSSQRMKEGKAGTPRSGSRDPPKNRGRPKGARSSNNVSSTDSLTVTKSNLKGKGAEDAEETPKTGGNFKRVSSRFTRSTSKAKDDVANAKASNKD</sequence>
<reference evidence="2 3" key="1">
    <citation type="journal article" date="2019" name="Sci. Rep.">
        <title>A high-quality genome of Eragrostis curvula grass provides insights into Poaceae evolution and supports new strategies to enhance forage quality.</title>
        <authorList>
            <person name="Carballo J."/>
            <person name="Santos B.A.C.M."/>
            <person name="Zappacosta D."/>
            <person name="Garbus I."/>
            <person name="Selva J.P."/>
            <person name="Gallo C.A."/>
            <person name="Diaz A."/>
            <person name="Albertini E."/>
            <person name="Caccamo M."/>
            <person name="Echenique V."/>
        </authorList>
    </citation>
    <scope>NUCLEOTIDE SEQUENCE [LARGE SCALE GENOMIC DNA]</scope>
    <source>
        <strain evidence="3">cv. Victoria</strain>
        <tissue evidence="2">Leaf</tissue>
    </source>
</reference>
<accession>A0A5J9VU59</accession>
<evidence type="ECO:0000256" key="1">
    <source>
        <dbReference type="SAM" id="MobiDB-lite"/>
    </source>
</evidence>
<gene>
    <name evidence="2" type="ORF">EJB05_12573</name>
</gene>
<feature type="compositionally biased region" description="Basic and acidic residues" evidence="1">
    <location>
        <begin position="117"/>
        <end position="142"/>
    </location>
</feature>
<dbReference type="Proteomes" id="UP000324897">
    <property type="component" value="Chromosome 4"/>
</dbReference>
<feature type="non-terminal residue" evidence="2">
    <location>
        <position position="1"/>
    </location>
</feature>
<dbReference type="AlphaFoldDB" id="A0A5J9VU59"/>
<evidence type="ECO:0000313" key="2">
    <source>
        <dbReference type="EMBL" id="TVU39166.1"/>
    </source>
</evidence>
<feature type="compositionally biased region" description="Polar residues" evidence="1">
    <location>
        <begin position="43"/>
        <end position="53"/>
    </location>
</feature>
<comment type="caution">
    <text evidence="2">The sequence shown here is derived from an EMBL/GenBank/DDBJ whole genome shotgun (WGS) entry which is preliminary data.</text>
</comment>
<feature type="compositionally biased region" description="Basic and acidic residues" evidence="1">
    <location>
        <begin position="442"/>
        <end position="456"/>
    </location>
</feature>
<feature type="compositionally biased region" description="Polar residues" evidence="1">
    <location>
        <begin position="393"/>
        <end position="410"/>
    </location>
</feature>
<dbReference type="EMBL" id="RWGY01000007">
    <property type="protein sequence ID" value="TVU39166.1"/>
    <property type="molecule type" value="Genomic_DNA"/>
</dbReference>
<feature type="compositionally biased region" description="Basic and acidic residues" evidence="1">
    <location>
        <begin position="209"/>
        <end position="244"/>
    </location>
</feature>
<evidence type="ECO:0000313" key="3">
    <source>
        <dbReference type="Proteomes" id="UP000324897"/>
    </source>
</evidence>
<dbReference type="Gramene" id="TVU39166">
    <property type="protein sequence ID" value="TVU39166"/>
    <property type="gene ID" value="EJB05_12573"/>
</dbReference>
<feature type="region of interest" description="Disordered" evidence="1">
    <location>
        <begin position="35"/>
        <end position="318"/>
    </location>
</feature>
<organism evidence="2 3">
    <name type="scientific">Eragrostis curvula</name>
    <name type="common">weeping love grass</name>
    <dbReference type="NCBI Taxonomy" id="38414"/>
    <lineage>
        <taxon>Eukaryota</taxon>
        <taxon>Viridiplantae</taxon>
        <taxon>Streptophyta</taxon>
        <taxon>Embryophyta</taxon>
        <taxon>Tracheophyta</taxon>
        <taxon>Spermatophyta</taxon>
        <taxon>Magnoliopsida</taxon>
        <taxon>Liliopsida</taxon>
        <taxon>Poales</taxon>
        <taxon>Poaceae</taxon>
        <taxon>PACMAD clade</taxon>
        <taxon>Chloridoideae</taxon>
        <taxon>Eragrostideae</taxon>
        <taxon>Eragrostidinae</taxon>
        <taxon>Eragrostis</taxon>
    </lineage>
</organism>
<name>A0A5J9VU59_9POAL</name>
<feature type="region of interest" description="Disordered" evidence="1">
    <location>
        <begin position="347"/>
        <end position="456"/>
    </location>
</feature>
<feature type="compositionally biased region" description="Basic and acidic residues" evidence="1">
    <location>
        <begin position="253"/>
        <end position="262"/>
    </location>
</feature>
<feature type="compositionally biased region" description="Polar residues" evidence="1">
    <location>
        <begin position="274"/>
        <end position="289"/>
    </location>
</feature>
<keyword evidence="3" id="KW-1185">Reference proteome</keyword>
<feature type="compositionally biased region" description="Polar residues" evidence="1">
    <location>
        <begin position="67"/>
        <end position="107"/>
    </location>
</feature>
<protein>
    <submittedName>
        <fullName evidence="2">Uncharacterized protein</fullName>
    </submittedName>
</protein>
<feature type="compositionally biased region" description="Basic and acidic residues" evidence="1">
    <location>
        <begin position="414"/>
        <end position="423"/>
    </location>
</feature>